<proteinExistence type="predicted"/>
<dbReference type="EMBL" id="JH921438">
    <property type="protein sequence ID" value="EKD16755.1"/>
    <property type="molecule type" value="Genomic_DNA"/>
</dbReference>
<gene>
    <name evidence="1" type="ORF">MBM_05224</name>
</gene>
<accession>K1WGR5</accession>
<evidence type="ECO:0000313" key="2">
    <source>
        <dbReference type="Proteomes" id="UP000006753"/>
    </source>
</evidence>
<name>K1WGR5_MARBU</name>
<dbReference type="AlphaFoldDB" id="K1WGR5"/>
<sequence length="135" mass="14975">MSEKAGCLHPSPYRIRLALDDDVLAAASLRVKERVSFLRLLVALLISMNLTDGRQLNRSQALFKIFQLIGVYKVVSSAALALRKGFGSIIAAKGWLDSLMTLYRKVSGMRFKTIVQAYFAKLTSFSKVLSFSKAV</sequence>
<dbReference type="InParanoid" id="K1WGR5"/>
<evidence type="ECO:0000313" key="1">
    <source>
        <dbReference type="EMBL" id="EKD16755.1"/>
    </source>
</evidence>
<reference evidence="1 2" key="1">
    <citation type="journal article" date="2012" name="BMC Genomics">
        <title>Sequencing the genome of Marssonina brunnea reveals fungus-poplar co-evolution.</title>
        <authorList>
            <person name="Zhu S."/>
            <person name="Cao Y.-Z."/>
            <person name="Jiang C."/>
            <person name="Tan B.-Y."/>
            <person name="Wang Z."/>
            <person name="Feng S."/>
            <person name="Zhang L."/>
            <person name="Su X.-H."/>
            <person name="Brejova B."/>
            <person name="Vinar T."/>
            <person name="Xu M."/>
            <person name="Wang M.-X."/>
            <person name="Zhang S.-G."/>
            <person name="Huang M.-R."/>
            <person name="Wu R."/>
            <person name="Zhou Y."/>
        </authorList>
    </citation>
    <scope>NUCLEOTIDE SEQUENCE [LARGE SCALE GENOMIC DNA]</scope>
    <source>
        <strain evidence="1 2">MB_m1</strain>
    </source>
</reference>
<organism evidence="1 2">
    <name type="scientific">Marssonina brunnea f. sp. multigermtubi (strain MB_m1)</name>
    <name type="common">Marssonina leaf spot fungus</name>
    <dbReference type="NCBI Taxonomy" id="1072389"/>
    <lineage>
        <taxon>Eukaryota</taxon>
        <taxon>Fungi</taxon>
        <taxon>Dikarya</taxon>
        <taxon>Ascomycota</taxon>
        <taxon>Pezizomycotina</taxon>
        <taxon>Leotiomycetes</taxon>
        <taxon>Helotiales</taxon>
        <taxon>Drepanopezizaceae</taxon>
        <taxon>Drepanopeziza</taxon>
    </lineage>
</organism>
<dbReference type="Proteomes" id="UP000006753">
    <property type="component" value="Unassembled WGS sequence"/>
</dbReference>
<dbReference type="HOGENOM" id="CLU_1886198_0_0_1"/>
<protein>
    <submittedName>
        <fullName evidence="1">Uncharacterized protein</fullName>
    </submittedName>
</protein>
<keyword evidence="2" id="KW-1185">Reference proteome</keyword>
<dbReference type="KEGG" id="mbe:MBM_05224"/>